<protein>
    <submittedName>
        <fullName evidence="2">Uncharacterized protein</fullName>
    </submittedName>
</protein>
<dbReference type="EMBL" id="ML976723">
    <property type="protein sequence ID" value="KAF1968175.1"/>
    <property type="molecule type" value="Genomic_DNA"/>
</dbReference>
<evidence type="ECO:0000256" key="1">
    <source>
        <dbReference type="SAM" id="MobiDB-lite"/>
    </source>
</evidence>
<sequence length="194" mass="21739">MVPTTQGSNKLRIIATSNFAEFIATNTPVPALPAQNTRSKTLAPLTPPERGSLRDLHTPPPPKEHHTEPPIEDDDRARAAEHLRLQREALYNHIIDTRSYYHADGELRTDWMYRVAAIDTDDYGNLLGEGESELLPRVNADWLSPEEMAWKREGFGASGLRNEVRVEGRRAVGARGKGELGRRKVGGMWDHLEG</sequence>
<keyword evidence="3" id="KW-1185">Reference proteome</keyword>
<dbReference type="AlphaFoldDB" id="A0A6A5UTM5"/>
<feature type="compositionally biased region" description="Basic and acidic residues" evidence="1">
    <location>
        <begin position="51"/>
        <end position="73"/>
    </location>
</feature>
<proteinExistence type="predicted"/>
<feature type="region of interest" description="Disordered" evidence="1">
    <location>
        <begin position="30"/>
        <end position="73"/>
    </location>
</feature>
<organism evidence="2 3">
    <name type="scientific">Bimuria novae-zelandiae CBS 107.79</name>
    <dbReference type="NCBI Taxonomy" id="1447943"/>
    <lineage>
        <taxon>Eukaryota</taxon>
        <taxon>Fungi</taxon>
        <taxon>Dikarya</taxon>
        <taxon>Ascomycota</taxon>
        <taxon>Pezizomycotina</taxon>
        <taxon>Dothideomycetes</taxon>
        <taxon>Pleosporomycetidae</taxon>
        <taxon>Pleosporales</taxon>
        <taxon>Massarineae</taxon>
        <taxon>Didymosphaeriaceae</taxon>
        <taxon>Bimuria</taxon>
    </lineage>
</organism>
<name>A0A6A5UTM5_9PLEO</name>
<gene>
    <name evidence="2" type="ORF">BU23DRAFT_572549</name>
</gene>
<reference evidence="2" key="1">
    <citation type="journal article" date="2020" name="Stud. Mycol.">
        <title>101 Dothideomycetes genomes: a test case for predicting lifestyles and emergence of pathogens.</title>
        <authorList>
            <person name="Haridas S."/>
            <person name="Albert R."/>
            <person name="Binder M."/>
            <person name="Bloem J."/>
            <person name="Labutti K."/>
            <person name="Salamov A."/>
            <person name="Andreopoulos B."/>
            <person name="Baker S."/>
            <person name="Barry K."/>
            <person name="Bills G."/>
            <person name="Bluhm B."/>
            <person name="Cannon C."/>
            <person name="Castanera R."/>
            <person name="Culley D."/>
            <person name="Daum C."/>
            <person name="Ezra D."/>
            <person name="Gonzalez J."/>
            <person name="Henrissat B."/>
            <person name="Kuo A."/>
            <person name="Liang C."/>
            <person name="Lipzen A."/>
            <person name="Lutzoni F."/>
            <person name="Magnuson J."/>
            <person name="Mondo S."/>
            <person name="Nolan M."/>
            <person name="Ohm R."/>
            <person name="Pangilinan J."/>
            <person name="Park H.-J."/>
            <person name="Ramirez L."/>
            <person name="Alfaro M."/>
            <person name="Sun H."/>
            <person name="Tritt A."/>
            <person name="Yoshinaga Y."/>
            <person name="Zwiers L.-H."/>
            <person name="Turgeon B."/>
            <person name="Goodwin S."/>
            <person name="Spatafora J."/>
            <person name="Crous P."/>
            <person name="Grigoriev I."/>
        </authorList>
    </citation>
    <scope>NUCLEOTIDE SEQUENCE</scope>
    <source>
        <strain evidence="2">CBS 107.79</strain>
    </source>
</reference>
<dbReference type="Proteomes" id="UP000800036">
    <property type="component" value="Unassembled WGS sequence"/>
</dbReference>
<feature type="compositionally biased region" description="Polar residues" evidence="1">
    <location>
        <begin position="30"/>
        <end position="40"/>
    </location>
</feature>
<accession>A0A6A5UTM5</accession>
<evidence type="ECO:0000313" key="3">
    <source>
        <dbReference type="Proteomes" id="UP000800036"/>
    </source>
</evidence>
<evidence type="ECO:0000313" key="2">
    <source>
        <dbReference type="EMBL" id="KAF1968175.1"/>
    </source>
</evidence>